<dbReference type="PANTHER" id="PTHR28012">
    <property type="entry name" value="NUCLEAR FUSION PROTEIN KAR5"/>
    <property type="match status" value="1"/>
</dbReference>
<comment type="subcellular location">
    <subcellularLocation>
        <location evidence="11">Endoplasmic reticulum membrane</location>
    </subcellularLocation>
    <subcellularLocation>
        <location evidence="11">Nucleus membrane</location>
    </subcellularLocation>
</comment>
<evidence type="ECO:0000256" key="3">
    <source>
        <dbReference type="ARBA" id="ARBA00022459"/>
    </source>
</evidence>
<evidence type="ECO:0000313" key="13">
    <source>
        <dbReference type="EMBL" id="KEF63516.1"/>
    </source>
</evidence>
<evidence type="ECO:0000256" key="1">
    <source>
        <dbReference type="ARBA" id="ARBA00003389"/>
    </source>
</evidence>
<keyword evidence="6 11" id="KW-0256">Endoplasmic reticulum</keyword>
<keyword evidence="10 11" id="KW-0539">Nucleus</keyword>
<reference evidence="13 14" key="1">
    <citation type="submission" date="2013-03" db="EMBL/GenBank/DDBJ databases">
        <title>The Genome Sequence of Exophiala aquamarina CBS 119918.</title>
        <authorList>
            <consortium name="The Broad Institute Genomics Platform"/>
            <person name="Cuomo C."/>
            <person name="de Hoog S."/>
            <person name="Gorbushina A."/>
            <person name="Walker B."/>
            <person name="Young S.K."/>
            <person name="Zeng Q."/>
            <person name="Gargeya S."/>
            <person name="Fitzgerald M."/>
            <person name="Haas B."/>
            <person name="Abouelleil A."/>
            <person name="Allen A.W."/>
            <person name="Alvarado L."/>
            <person name="Arachchi H.M."/>
            <person name="Berlin A.M."/>
            <person name="Chapman S.B."/>
            <person name="Gainer-Dewar J."/>
            <person name="Goldberg J."/>
            <person name="Griggs A."/>
            <person name="Gujja S."/>
            <person name="Hansen M."/>
            <person name="Howarth C."/>
            <person name="Imamovic A."/>
            <person name="Ireland A."/>
            <person name="Larimer J."/>
            <person name="McCowan C."/>
            <person name="Murphy C."/>
            <person name="Pearson M."/>
            <person name="Poon T.W."/>
            <person name="Priest M."/>
            <person name="Roberts A."/>
            <person name="Saif S."/>
            <person name="Shea T."/>
            <person name="Sisk P."/>
            <person name="Sykes S."/>
            <person name="Wortman J."/>
            <person name="Nusbaum C."/>
            <person name="Birren B."/>
        </authorList>
    </citation>
    <scope>NUCLEOTIDE SEQUENCE [LARGE SCALE GENOMIC DNA]</scope>
    <source>
        <strain evidence="13 14">CBS 119918</strain>
    </source>
</reference>
<proteinExistence type="inferred from homology"/>
<keyword evidence="8" id="KW-0472">Membrane</keyword>
<dbReference type="STRING" id="1182545.A0A072PUI0"/>
<evidence type="ECO:0000256" key="4">
    <source>
        <dbReference type="ARBA" id="ARBA00022692"/>
    </source>
</evidence>
<evidence type="ECO:0000256" key="8">
    <source>
        <dbReference type="ARBA" id="ARBA00023136"/>
    </source>
</evidence>
<accession>A0A072PUI0</accession>
<sequence>MPPMMLLFSVPRFPRGFSIAAFAVLLLLASQAQSKLFSGDLRWTRSRDSQLEQKDLDIGLTHLLTLRDVDEDPVLVKAMQVIDTVTARSTCHQAAAAQLLGTCKAAGKDVAAEEGKHELLERAKSVYAVRLSVCETGEGRAAIPTACKPILAAPRQLSSEFEVVNSVYLPQCLEALMVEHYYWTSYSNSRQDANTLCQAVTLEASRLEALQSYQRLAELLPTFRSDLLSTRSQWLAFVKQQEQSTQELGKLQRKNQEESESQHKLEMELLHSAMNVAKEGLDDASRLMQQSMASAGSGIEQSREVSFGKAMAKAVS</sequence>
<dbReference type="AlphaFoldDB" id="A0A072PUI0"/>
<keyword evidence="7" id="KW-1133">Transmembrane helix</keyword>
<dbReference type="RefSeq" id="XP_013266106.1">
    <property type="nucleotide sequence ID" value="XM_013410652.1"/>
</dbReference>
<evidence type="ECO:0000256" key="7">
    <source>
        <dbReference type="ARBA" id="ARBA00022989"/>
    </source>
</evidence>
<feature type="signal peptide" evidence="12">
    <location>
        <begin position="1"/>
        <end position="34"/>
    </location>
</feature>
<dbReference type="Pfam" id="PF04163">
    <property type="entry name" value="Tht1"/>
    <property type="match status" value="1"/>
</dbReference>
<name>A0A072PUI0_9EURO</name>
<dbReference type="GO" id="GO:0048288">
    <property type="term" value="P:nuclear membrane fusion involved in karyogamy"/>
    <property type="evidence" value="ECO:0007669"/>
    <property type="project" value="UniProtKB-UniRule"/>
</dbReference>
<evidence type="ECO:0000256" key="9">
    <source>
        <dbReference type="ARBA" id="ARBA00023180"/>
    </source>
</evidence>
<keyword evidence="14" id="KW-1185">Reference proteome</keyword>
<comment type="function">
    <text evidence="1 11">Required for nuclear membrane fusion during karyogamy.</text>
</comment>
<dbReference type="GO" id="GO:0000742">
    <property type="term" value="P:karyogamy involved in conjugation with cellular fusion"/>
    <property type="evidence" value="ECO:0007669"/>
    <property type="project" value="UniProtKB-UniRule"/>
</dbReference>
<evidence type="ECO:0000256" key="2">
    <source>
        <dbReference type="ARBA" id="ARBA00010473"/>
    </source>
</evidence>
<evidence type="ECO:0000256" key="12">
    <source>
        <dbReference type="SAM" id="SignalP"/>
    </source>
</evidence>
<keyword evidence="3 11" id="KW-0415">Karyogamy</keyword>
<evidence type="ECO:0000256" key="10">
    <source>
        <dbReference type="ARBA" id="ARBA00023242"/>
    </source>
</evidence>
<dbReference type="OrthoDB" id="5311848at2759"/>
<comment type="caution">
    <text evidence="13">The sequence shown here is derived from an EMBL/GenBank/DDBJ whole genome shotgun (WGS) entry which is preliminary data.</text>
</comment>
<feature type="chain" id="PRO_5001683750" evidence="12">
    <location>
        <begin position="35"/>
        <end position="316"/>
    </location>
</feature>
<organism evidence="13 14">
    <name type="scientific">Exophiala aquamarina CBS 119918</name>
    <dbReference type="NCBI Taxonomy" id="1182545"/>
    <lineage>
        <taxon>Eukaryota</taxon>
        <taxon>Fungi</taxon>
        <taxon>Dikarya</taxon>
        <taxon>Ascomycota</taxon>
        <taxon>Pezizomycotina</taxon>
        <taxon>Eurotiomycetes</taxon>
        <taxon>Chaetothyriomycetidae</taxon>
        <taxon>Chaetothyriales</taxon>
        <taxon>Herpotrichiellaceae</taxon>
        <taxon>Exophiala</taxon>
    </lineage>
</organism>
<dbReference type="Proteomes" id="UP000027920">
    <property type="component" value="Unassembled WGS sequence"/>
</dbReference>
<evidence type="ECO:0000256" key="5">
    <source>
        <dbReference type="ARBA" id="ARBA00022729"/>
    </source>
</evidence>
<comment type="similarity">
    <text evidence="2 11">Belongs to the KAR5 family.</text>
</comment>
<evidence type="ECO:0000256" key="11">
    <source>
        <dbReference type="RuleBase" id="RU368082"/>
    </source>
</evidence>
<dbReference type="InterPro" id="IPR007292">
    <property type="entry name" value="Nuclear_fusion_Kar5"/>
</dbReference>
<dbReference type="EMBL" id="AMGV01000001">
    <property type="protein sequence ID" value="KEF63516.1"/>
    <property type="molecule type" value="Genomic_DNA"/>
</dbReference>
<evidence type="ECO:0000256" key="6">
    <source>
        <dbReference type="ARBA" id="ARBA00022824"/>
    </source>
</evidence>
<keyword evidence="5 11" id="KW-0732">Signal</keyword>
<protein>
    <submittedName>
        <fullName evidence="13">Uncharacterized protein</fullName>
    </submittedName>
</protein>
<dbReference type="HOGENOM" id="CLU_750061_0_0_1"/>
<dbReference type="GO" id="GO:0031965">
    <property type="term" value="C:nuclear membrane"/>
    <property type="evidence" value="ECO:0007669"/>
    <property type="project" value="UniProtKB-SubCell"/>
</dbReference>
<gene>
    <name evidence="13" type="ORF">A1O9_01494</name>
</gene>
<dbReference type="VEuPathDB" id="FungiDB:A1O9_01494"/>
<dbReference type="GO" id="GO:0005789">
    <property type="term" value="C:endoplasmic reticulum membrane"/>
    <property type="evidence" value="ECO:0007669"/>
    <property type="project" value="UniProtKB-SubCell"/>
</dbReference>
<dbReference type="GeneID" id="25276440"/>
<keyword evidence="9" id="KW-0325">Glycoprotein</keyword>
<evidence type="ECO:0000313" key="14">
    <source>
        <dbReference type="Proteomes" id="UP000027920"/>
    </source>
</evidence>
<dbReference type="PANTHER" id="PTHR28012:SF1">
    <property type="entry name" value="NUCLEAR FUSION PROTEIN KAR5"/>
    <property type="match status" value="1"/>
</dbReference>
<keyword evidence="4" id="KW-0812">Transmembrane</keyword>